<dbReference type="PANTHER" id="PTHR42855">
    <property type="entry name" value="ABC TRANSPORTER ATP-BINDING SUBUNIT"/>
    <property type="match status" value="1"/>
</dbReference>
<evidence type="ECO:0000259" key="4">
    <source>
        <dbReference type="PROSITE" id="PS50893"/>
    </source>
</evidence>
<proteinExistence type="predicted"/>
<accession>A0A921G278</accession>
<dbReference type="SUPFAM" id="SSF52540">
    <property type="entry name" value="P-loop containing nucleoside triphosphate hydrolases"/>
    <property type="match status" value="2"/>
</dbReference>
<dbReference type="GO" id="GO:0016887">
    <property type="term" value="F:ATP hydrolysis activity"/>
    <property type="evidence" value="ECO:0007669"/>
    <property type="project" value="InterPro"/>
</dbReference>
<sequence>MLIGTLNQIAVVHGEKVILDGGSADIPEGACIAIVGANGAGKTTLLSLLAGETTPTSGSINWNGKPPSITYFRQEQEDEGATDWERAETHMYRRKWKVPERVKYRSASGGERMKMRLSTALAEKSRLILLDEPTNHLDSDSLEELIRIINDADGTYLIVSHDRHFIDQTADFVFEIEYGKLTVYKGNYTQYRKLKDANREVQLKHYEQQQRKIEQVEEQIAELENWSAKAHAESTKKGGRMMGAKEYFRMKAKKRDVQIRSKHKRLEGELEKDRIEKPEDEIGVSFNVKSGKKKGKRVMELKDIRKSYSGHELFADVSFTVQAGERIGLVGRNGAGKSTLFRMILGEEDYKGDLWKTQGMTIGYLSQTVLDFPQDVTMANYFYADTFREQGMIRTHLTNLGFSKKHWDLPLSTLSMGERMKVKLMQFILEETDVLLLDEPTNHLDLPSREELEKTLETFPGTLLFASHDRYFTERMANGLLLFERGAVRKVPMTYAEWQEHGNAVQPEKTSEERLRLETELQAVLGQLSMMKPGEKGYADLDRTFNELSKRLRELK</sequence>
<feature type="coiled-coil region" evidence="3">
    <location>
        <begin position="199"/>
        <end position="233"/>
    </location>
</feature>
<keyword evidence="3" id="KW-0175">Coiled coil</keyword>
<dbReference type="Pfam" id="PF12848">
    <property type="entry name" value="ABC_tran_Xtn"/>
    <property type="match status" value="1"/>
</dbReference>
<dbReference type="AlphaFoldDB" id="A0A921G278"/>
<dbReference type="InterPro" id="IPR003439">
    <property type="entry name" value="ABC_transporter-like_ATP-bd"/>
</dbReference>
<dbReference type="PROSITE" id="PS50893">
    <property type="entry name" value="ABC_TRANSPORTER_2"/>
    <property type="match status" value="2"/>
</dbReference>
<name>A0A921G278_SPOPS</name>
<dbReference type="InterPro" id="IPR027417">
    <property type="entry name" value="P-loop_NTPase"/>
</dbReference>
<evidence type="ECO:0000256" key="3">
    <source>
        <dbReference type="SAM" id="Coils"/>
    </source>
</evidence>
<dbReference type="PANTHER" id="PTHR42855:SF2">
    <property type="entry name" value="DRUG RESISTANCE ABC TRANSPORTER,ATP-BINDING PROTEIN"/>
    <property type="match status" value="1"/>
</dbReference>
<dbReference type="CDD" id="cd03221">
    <property type="entry name" value="ABCF_EF-3"/>
    <property type="match status" value="2"/>
</dbReference>
<keyword evidence="2 5" id="KW-0067">ATP-binding</keyword>
<gene>
    <name evidence="5" type="ORF">K8V56_12205</name>
</gene>
<dbReference type="GO" id="GO:0005524">
    <property type="term" value="F:ATP binding"/>
    <property type="evidence" value="ECO:0007669"/>
    <property type="project" value="UniProtKB-KW"/>
</dbReference>
<organism evidence="5 6">
    <name type="scientific">Sporosarcina psychrophila</name>
    <name type="common">Bacillus psychrophilus</name>
    <dbReference type="NCBI Taxonomy" id="1476"/>
    <lineage>
        <taxon>Bacteria</taxon>
        <taxon>Bacillati</taxon>
        <taxon>Bacillota</taxon>
        <taxon>Bacilli</taxon>
        <taxon>Bacillales</taxon>
        <taxon>Caryophanaceae</taxon>
        <taxon>Sporosarcina</taxon>
    </lineage>
</organism>
<evidence type="ECO:0000256" key="1">
    <source>
        <dbReference type="ARBA" id="ARBA00022741"/>
    </source>
</evidence>
<dbReference type="NCBIfam" id="NF000355">
    <property type="entry name" value="ribo_prot_ABC_F"/>
    <property type="match status" value="1"/>
</dbReference>
<reference evidence="5" key="2">
    <citation type="submission" date="2021-09" db="EMBL/GenBank/DDBJ databases">
        <authorList>
            <person name="Gilroy R."/>
        </authorList>
    </citation>
    <scope>NUCLEOTIDE SEQUENCE</scope>
    <source>
        <strain evidence="5">CHK171-7178</strain>
    </source>
</reference>
<evidence type="ECO:0000313" key="5">
    <source>
        <dbReference type="EMBL" id="HJF32521.1"/>
    </source>
</evidence>
<dbReference type="InterPro" id="IPR003593">
    <property type="entry name" value="AAA+_ATPase"/>
</dbReference>
<dbReference type="EMBL" id="DYWT01000200">
    <property type="protein sequence ID" value="HJF32521.1"/>
    <property type="molecule type" value="Genomic_DNA"/>
</dbReference>
<dbReference type="Gene3D" id="3.40.50.300">
    <property type="entry name" value="P-loop containing nucleotide triphosphate hydrolases"/>
    <property type="match status" value="3"/>
</dbReference>
<feature type="domain" description="ABC transporter" evidence="4">
    <location>
        <begin position="299"/>
        <end position="510"/>
    </location>
</feature>
<comment type="caution">
    <text evidence="5">The sequence shown here is derived from an EMBL/GenBank/DDBJ whole genome shotgun (WGS) entry which is preliminary data.</text>
</comment>
<dbReference type="Pfam" id="PF00005">
    <property type="entry name" value="ABC_tran"/>
    <property type="match status" value="2"/>
</dbReference>
<evidence type="ECO:0000313" key="6">
    <source>
        <dbReference type="Proteomes" id="UP000698173"/>
    </source>
</evidence>
<dbReference type="Proteomes" id="UP000698173">
    <property type="component" value="Unassembled WGS sequence"/>
</dbReference>
<feature type="domain" description="ABC transporter" evidence="4">
    <location>
        <begin position="3"/>
        <end position="203"/>
    </location>
</feature>
<dbReference type="SMART" id="SM00382">
    <property type="entry name" value="AAA"/>
    <property type="match status" value="2"/>
</dbReference>
<keyword evidence="1" id="KW-0547">Nucleotide-binding</keyword>
<protein>
    <submittedName>
        <fullName evidence="5">ATP-binding cassette domain-containing protein</fullName>
    </submittedName>
</protein>
<evidence type="ECO:0000256" key="2">
    <source>
        <dbReference type="ARBA" id="ARBA00022840"/>
    </source>
</evidence>
<reference evidence="5" key="1">
    <citation type="journal article" date="2021" name="PeerJ">
        <title>Extensive microbial diversity within the chicken gut microbiome revealed by metagenomics and culture.</title>
        <authorList>
            <person name="Gilroy R."/>
            <person name="Ravi A."/>
            <person name="Getino M."/>
            <person name="Pursley I."/>
            <person name="Horton D.L."/>
            <person name="Alikhan N.F."/>
            <person name="Baker D."/>
            <person name="Gharbi K."/>
            <person name="Hall N."/>
            <person name="Watson M."/>
            <person name="Adriaenssens E.M."/>
            <person name="Foster-Nyarko E."/>
            <person name="Jarju S."/>
            <person name="Secka A."/>
            <person name="Antonio M."/>
            <person name="Oren A."/>
            <person name="Chaudhuri R.R."/>
            <person name="La Ragione R."/>
            <person name="Hildebrand F."/>
            <person name="Pallen M.J."/>
        </authorList>
    </citation>
    <scope>NUCLEOTIDE SEQUENCE</scope>
    <source>
        <strain evidence="5">CHK171-7178</strain>
    </source>
</reference>
<dbReference type="InterPro" id="IPR051309">
    <property type="entry name" value="ABCF_ATPase"/>
</dbReference>
<dbReference type="InterPro" id="IPR032781">
    <property type="entry name" value="ABC_tran_Xtn"/>
</dbReference>